<proteinExistence type="predicted"/>
<comment type="caution">
    <text evidence="1">The sequence shown here is derived from an EMBL/GenBank/DDBJ whole genome shotgun (WGS) entry which is preliminary data.</text>
</comment>
<dbReference type="Proteomes" id="UP001234202">
    <property type="component" value="Unassembled WGS sequence"/>
</dbReference>
<dbReference type="EMBL" id="JASBWV010000007">
    <property type="protein sequence ID" value="KAJ9125811.1"/>
    <property type="molecule type" value="Genomic_DNA"/>
</dbReference>
<name>A0ACC2XQ83_9TREE</name>
<gene>
    <name evidence="1" type="ORF">QFC24_002595</name>
</gene>
<protein>
    <submittedName>
        <fullName evidence="1">Uncharacterized protein</fullName>
    </submittedName>
</protein>
<accession>A0ACC2XQ83</accession>
<evidence type="ECO:0000313" key="2">
    <source>
        <dbReference type="Proteomes" id="UP001234202"/>
    </source>
</evidence>
<keyword evidence="2" id="KW-1185">Reference proteome</keyword>
<organism evidence="1 2">
    <name type="scientific">Naganishia onofrii</name>
    <dbReference type="NCBI Taxonomy" id="1851511"/>
    <lineage>
        <taxon>Eukaryota</taxon>
        <taxon>Fungi</taxon>
        <taxon>Dikarya</taxon>
        <taxon>Basidiomycota</taxon>
        <taxon>Agaricomycotina</taxon>
        <taxon>Tremellomycetes</taxon>
        <taxon>Filobasidiales</taxon>
        <taxon>Filobasidiaceae</taxon>
        <taxon>Naganishia</taxon>
    </lineage>
</organism>
<reference evidence="1" key="1">
    <citation type="submission" date="2023-04" db="EMBL/GenBank/DDBJ databases">
        <title>Draft Genome sequencing of Naganishia species isolated from polar environments using Oxford Nanopore Technology.</title>
        <authorList>
            <person name="Leo P."/>
            <person name="Venkateswaran K."/>
        </authorList>
    </citation>
    <scope>NUCLEOTIDE SEQUENCE</scope>
    <source>
        <strain evidence="1">DBVPG 5303</strain>
    </source>
</reference>
<sequence length="881" mass="96372">MAVTNATLHGYQASAAIEWEEGTPRLYQSRSLQSQQAESAIFEKRSGICSNQFSDYAQTHAAFPNHISPSKLQVAVSPVSPVSSTSSYYSTLHHEGSTQLSIELDCLKPISLSPSLQSAAARAPPPFSALNTGIPRLAPFRPSQAASALLPHLPGPQELIQSTSQNNSVRDVALQSEFGHTTKIVPLPVTTTRPLPLIERKTTEKPPVVTLTTDQYALRSTVTRVLGSNSYQPRESAGRADTSGNVVHMLPQNGSTPQLSGFNAPPNTILNVQAGFTSVNPGGRSYSEKKTIYDFLGTQQPSLMYRSVQNQPLDHAPAIPPGFTSQAPVGKSYSEGKRKKAKIPPLSGEQLREEQRRQAEMYNNALRSRQTRPPGPVIVPVTSNDPVRTRKSGSLKSQYQASQETDSPSMRSVDREMTMESMDTLDSVSGKRMKDVIMTLELMASSYDSTGEKPHVCDVCSKCFTDSSSLARHRRTHNGVQPYRCTAPHCKQAFSRKFSLSKHFHSTHSDLPIPPELSFVLHTQRQMAPEQVLPASTKIQSVDLDANVVESGSDLSSVTGSDETDDDMDPDSSPVLIRETVDGKTVKVYENDAYCDSKGKDVKVYHPRREVRHTTTTQLAPVVTAPPGKKRKYESAEVMHATSKHEVTRPRKSGVDAGEYLRQGPSLTTRVHSYSQPDGGRRAPRGAKSNSTLSTTRDEIAWPLGTIHGPSTLASANALEYPSRSRTIHSVKHEVPSGPFHYGENTHQPVYLSMQTSAGDLPFPPTPPVLRQAFTNSRGMKPAKNVPKARIQGYQSDNPLSMDPGKQSPAYATTEYQHRHFGSARNLSQRASLPVFTDNLDSTSSSARSHHINSVDSAITMVDSPTEGMMVDEEESKEMDI</sequence>
<evidence type="ECO:0000313" key="1">
    <source>
        <dbReference type="EMBL" id="KAJ9125811.1"/>
    </source>
</evidence>